<dbReference type="PANTHER" id="PTHR35370:SF1">
    <property type="entry name" value="TYPE VI SECRETION SYSTEM COMPONENT TSSF1"/>
    <property type="match status" value="1"/>
</dbReference>
<dbReference type="KEGG" id="yrh:AABB31_03350"/>
<accession>A0AAN0MBD2</accession>
<dbReference type="Proteomes" id="UP001470809">
    <property type="component" value="Chromosome"/>
</dbReference>
<dbReference type="RefSeq" id="WP_373634953.1">
    <property type="nucleotide sequence ID" value="NZ_CP151767.2"/>
</dbReference>
<reference evidence="3" key="1">
    <citation type="submission" date="2024-04" db="EMBL/GenBank/DDBJ databases">
        <title>Phylogenomic analyses of a clade within the roseobacter group suggest taxonomic reassignments of species of the genera Aestuariivita, Citreicella, Loktanella, Nautella, Pelagibaca, Ruegeria, Thalassobius, Thiobacimonas and Tropicibacter, and the proposal o.</title>
        <authorList>
            <person name="Jeon C.O."/>
        </authorList>
    </citation>
    <scope>NUCLEOTIDE SEQUENCE [LARGE SCALE GENOMIC DNA]</scope>
    <source>
        <strain evidence="3">SS1-5</strain>
    </source>
</reference>
<reference evidence="2 3" key="2">
    <citation type="submission" date="2024-08" db="EMBL/GenBank/DDBJ databases">
        <title>Phylogenomic analyses of a clade within the roseobacter group suggest taxonomic reassignments of species of the genera Aestuariivita, Citreicella, Loktanella, Nautella, Pelagibaca, Ruegeria, Thalassobius, Thiobacimonas and Tropicibacter, and the proposal o.</title>
        <authorList>
            <person name="Jeon C.O."/>
        </authorList>
    </citation>
    <scope>NUCLEOTIDE SEQUENCE [LARGE SCALE GENOMIC DNA]</scope>
    <source>
        <strain evidence="2 3">SS1-5</strain>
    </source>
</reference>
<dbReference type="AlphaFoldDB" id="A0AAN0MBD2"/>
<dbReference type="Pfam" id="PF05947">
    <property type="entry name" value="T6SS_TssF"/>
    <property type="match status" value="1"/>
</dbReference>
<feature type="region of interest" description="Disordered" evidence="1">
    <location>
        <begin position="401"/>
        <end position="420"/>
    </location>
</feature>
<sequence length="646" mass="71499">MKKAFRDAYNKELALLYERSREFAADYPGIADRLGGLIKENLDPAVAGLLEGTAFMAARVQLKMDEEFRTFSTELLNQIFPDALAPTPSVMLTQANPPFDNKDLVKGLHFEGGSYMDARFVDADQRVSCRYALCGPLSIWPLTIPKAVYHSSPAPFLAAGEAEVAPGTKGGLQLTIIRPLSATSTKPGGPLSEIEADSLPIHLIGDMPDAVALYEQIFCDLKRASLRYLDAHGDPVFIRLDPSSIEQIGFDEGDNLFPHDGRLFEGFAKLREIFVFPRKLLGFRLTGLRQHLSRIKESEIQLMLEFGNGNKNLAARISEKGFALNCAPAVNLFEETSSQIRLDDKRTEFVVTPDSSPLTHYEIYSITSVHAHYPGVQDKVRVNPLYAVPRGGKKPRQALYYTSRQKPRRPTEKERRFGSQQRYAGTETFISIYEPPNLEGDARAQRLQVRTLCSNRHLPEYLPIAESRDDFHMCDDVSVSLACVGGPTPPRAAMPELEANASHRSTSGDNYWRLISYLSLSHFSLDGDDDGQTAADSLRELLSLFADLSNVVSEAQLQGLKSVTTRPIVRSIQRGDGYYPARGLEVKITFDEPAFEGSGIILLGATLDRFLAEYAAVNSFTQTVIASTDRGEVVKFPPRTGSGPLI</sequence>
<dbReference type="InterPro" id="IPR010272">
    <property type="entry name" value="T6SS_TssF"/>
</dbReference>
<dbReference type="NCBIfam" id="TIGR03359">
    <property type="entry name" value="VI_chp_6"/>
    <property type="match status" value="1"/>
</dbReference>
<organism evidence="2 3">
    <name type="scientific">Yoonia rhodophyticola</name>
    <dbReference type="NCBI Taxonomy" id="3137370"/>
    <lineage>
        <taxon>Bacteria</taxon>
        <taxon>Pseudomonadati</taxon>
        <taxon>Pseudomonadota</taxon>
        <taxon>Alphaproteobacteria</taxon>
        <taxon>Rhodobacterales</taxon>
        <taxon>Paracoccaceae</taxon>
        <taxon>Yoonia</taxon>
    </lineage>
</organism>
<evidence type="ECO:0000313" key="3">
    <source>
        <dbReference type="Proteomes" id="UP001470809"/>
    </source>
</evidence>
<dbReference type="PANTHER" id="PTHR35370">
    <property type="entry name" value="CYTOPLASMIC PROTEIN-RELATED-RELATED"/>
    <property type="match status" value="1"/>
</dbReference>
<evidence type="ECO:0000313" key="2">
    <source>
        <dbReference type="EMBL" id="WZU67993.2"/>
    </source>
</evidence>
<evidence type="ECO:0000256" key="1">
    <source>
        <dbReference type="SAM" id="MobiDB-lite"/>
    </source>
</evidence>
<keyword evidence="3" id="KW-1185">Reference proteome</keyword>
<gene>
    <name evidence="2" type="primary">tssF</name>
    <name evidence="2" type="ORF">AABB31_03350</name>
</gene>
<dbReference type="EMBL" id="CP151767">
    <property type="protein sequence ID" value="WZU67993.2"/>
    <property type="molecule type" value="Genomic_DNA"/>
</dbReference>
<dbReference type="PIRSF" id="PIRSF028304">
    <property type="entry name" value="UCP028304"/>
    <property type="match status" value="1"/>
</dbReference>
<name>A0AAN0MBD2_9RHOB</name>
<protein>
    <submittedName>
        <fullName evidence="2">Type VI secretion system baseplate subunit TssF</fullName>
    </submittedName>
</protein>
<proteinExistence type="predicted"/>